<dbReference type="InterPro" id="IPR036188">
    <property type="entry name" value="FAD/NAD-bd_sf"/>
</dbReference>
<dbReference type="PRINTS" id="PR00368">
    <property type="entry name" value="FADPNR"/>
</dbReference>
<evidence type="ECO:0000313" key="4">
    <source>
        <dbReference type="Proteomes" id="UP000247150"/>
    </source>
</evidence>
<dbReference type="PROSITE" id="PS51257">
    <property type="entry name" value="PROKAR_LIPOPROTEIN"/>
    <property type="match status" value="1"/>
</dbReference>
<dbReference type="PRINTS" id="PR00411">
    <property type="entry name" value="PNDRDTASEI"/>
</dbReference>
<dbReference type="SUPFAM" id="SSF51905">
    <property type="entry name" value="FAD/NAD(P)-binding domain"/>
    <property type="match status" value="1"/>
</dbReference>
<keyword evidence="1" id="KW-0560">Oxidoreductase</keyword>
<reference evidence="3 4" key="1">
    <citation type="submission" date="2018-05" db="EMBL/GenBank/DDBJ databases">
        <title>Freshwater and sediment microbial communities from various areas in North America, analyzing microbe dynamics in response to fracking.</title>
        <authorList>
            <person name="Lamendella R."/>
        </authorList>
    </citation>
    <scope>NUCLEOTIDE SEQUENCE [LARGE SCALE GENOMIC DNA]</scope>
    <source>
        <strain evidence="3 4">15_TX</strain>
    </source>
</reference>
<dbReference type="RefSeq" id="WP_110064847.1">
    <property type="nucleotide sequence ID" value="NZ_QGTW01000005.1"/>
</dbReference>
<evidence type="ECO:0000313" key="3">
    <source>
        <dbReference type="EMBL" id="PWW28800.1"/>
    </source>
</evidence>
<dbReference type="Pfam" id="PF07992">
    <property type="entry name" value="Pyr_redox_2"/>
    <property type="match status" value="1"/>
</dbReference>
<dbReference type="PANTHER" id="PTHR42949">
    <property type="entry name" value="ANAEROBIC GLYCEROL-3-PHOSPHATE DEHYDROGENASE SUBUNIT B"/>
    <property type="match status" value="1"/>
</dbReference>
<dbReference type="InterPro" id="IPR051691">
    <property type="entry name" value="Metab_Enz_Cyan_OpOx_G3PDH"/>
</dbReference>
<organism evidence="3 4">
    <name type="scientific">Cytobacillus oceanisediminis</name>
    <dbReference type="NCBI Taxonomy" id="665099"/>
    <lineage>
        <taxon>Bacteria</taxon>
        <taxon>Bacillati</taxon>
        <taxon>Bacillota</taxon>
        <taxon>Bacilli</taxon>
        <taxon>Bacillales</taxon>
        <taxon>Bacillaceae</taxon>
        <taxon>Cytobacillus</taxon>
    </lineage>
</organism>
<sequence>MRDVIVIGAGPAGLAGAIACAGYGLKVTVVDEFLKPGGRLLGQLHEEPSGKWWNGIKESHRLHREAENLMVEIRCGASVYNLEKNDDMWNVHTSMGTLEAPYVLVATGAAEYPIPIPGWTLPGVMSIGAAQVMTNVHRVQVGKKGIIIGANILAFAILNELQIAGIHVDRVVLPEKNELSQKAGEPEEVMKSLLGAAHLAPSPLLRAGSRLMKNGNLRRIGLNFYPKKGMNVNGTSLQLRKAALEILGNDKVEGVRIADIDSSGNIVPGSDSIYDADFVCIAGGLYPLAELVAVAGCPFEYVPELGGHVPLHSDKMETPLPGLFVAGNITGIESGKIAIAQGTTAGYSIVLQANGRKESPGVNQMLQDAIQNVKTVRNQASIQFNPDIKRGREKMSQLWEEKYPETYRANTQKTTG</sequence>
<dbReference type="AlphaFoldDB" id="A0A2V2ZWK3"/>
<proteinExistence type="predicted"/>
<evidence type="ECO:0000259" key="2">
    <source>
        <dbReference type="Pfam" id="PF07992"/>
    </source>
</evidence>
<gene>
    <name evidence="3" type="ORF">DFO73_10535</name>
</gene>
<feature type="domain" description="FAD/NAD(P)-binding" evidence="2">
    <location>
        <begin position="3"/>
        <end position="342"/>
    </location>
</feature>
<comment type="caution">
    <text evidence="3">The sequence shown here is derived from an EMBL/GenBank/DDBJ whole genome shotgun (WGS) entry which is preliminary data.</text>
</comment>
<protein>
    <submittedName>
        <fullName evidence="3">Pyridine nucleotide-disulfide oxidoreductase</fullName>
    </submittedName>
</protein>
<evidence type="ECO:0000256" key="1">
    <source>
        <dbReference type="ARBA" id="ARBA00023002"/>
    </source>
</evidence>
<dbReference type="GO" id="GO:0016491">
    <property type="term" value="F:oxidoreductase activity"/>
    <property type="evidence" value="ECO:0007669"/>
    <property type="project" value="UniProtKB-KW"/>
</dbReference>
<dbReference type="Gene3D" id="3.50.50.60">
    <property type="entry name" value="FAD/NAD(P)-binding domain"/>
    <property type="match status" value="4"/>
</dbReference>
<dbReference type="InterPro" id="IPR023753">
    <property type="entry name" value="FAD/NAD-binding_dom"/>
</dbReference>
<dbReference type="Proteomes" id="UP000247150">
    <property type="component" value="Unassembled WGS sequence"/>
</dbReference>
<dbReference type="EMBL" id="QGTW01000005">
    <property type="protein sequence ID" value="PWW28800.1"/>
    <property type="molecule type" value="Genomic_DNA"/>
</dbReference>
<accession>A0A2V2ZWK3</accession>
<name>A0A2V2ZWK3_9BACI</name>
<dbReference type="PANTHER" id="PTHR42949:SF3">
    <property type="entry name" value="ANAEROBIC GLYCEROL-3-PHOSPHATE DEHYDROGENASE SUBUNIT B"/>
    <property type="match status" value="1"/>
</dbReference>
<dbReference type="OrthoDB" id="9776839at2"/>